<feature type="transmembrane region" description="Helical" evidence="6">
    <location>
        <begin position="163"/>
        <end position="180"/>
    </location>
</feature>
<dbReference type="EMBL" id="JBANEI010000008">
    <property type="protein sequence ID" value="MEI2682524.1"/>
    <property type="molecule type" value="Genomic_DNA"/>
</dbReference>
<feature type="domain" description="Major facilitator superfamily (MFS) profile" evidence="7">
    <location>
        <begin position="11"/>
        <end position="385"/>
    </location>
</feature>
<gene>
    <name evidence="8" type="ORF">V8N49_12765</name>
</gene>
<dbReference type="InterPro" id="IPR020846">
    <property type="entry name" value="MFS_dom"/>
</dbReference>
<feature type="transmembrane region" description="Helical" evidence="6">
    <location>
        <begin position="269"/>
        <end position="291"/>
    </location>
</feature>
<organism evidence="8 9">
    <name type="scientific">Erwinia aphidicola</name>
    <dbReference type="NCBI Taxonomy" id="68334"/>
    <lineage>
        <taxon>Bacteria</taxon>
        <taxon>Pseudomonadati</taxon>
        <taxon>Pseudomonadota</taxon>
        <taxon>Gammaproteobacteria</taxon>
        <taxon>Enterobacterales</taxon>
        <taxon>Erwiniaceae</taxon>
        <taxon>Erwinia</taxon>
    </lineage>
</organism>
<feature type="transmembrane region" description="Helical" evidence="6">
    <location>
        <begin position="297"/>
        <end position="317"/>
    </location>
</feature>
<feature type="transmembrane region" description="Helical" evidence="6">
    <location>
        <begin position="359"/>
        <end position="378"/>
    </location>
</feature>
<comment type="subcellular location">
    <subcellularLocation>
        <location evidence="1">Cell membrane</location>
        <topology evidence="1">Multi-pass membrane protein</topology>
    </subcellularLocation>
</comment>
<dbReference type="CDD" id="cd17324">
    <property type="entry name" value="MFS_NepI_like"/>
    <property type="match status" value="1"/>
</dbReference>
<name>A0ABU8DIZ9_ERWAP</name>
<keyword evidence="3 6" id="KW-0812">Transmembrane</keyword>
<keyword evidence="2" id="KW-1003">Cell membrane</keyword>
<evidence type="ECO:0000256" key="4">
    <source>
        <dbReference type="ARBA" id="ARBA00022989"/>
    </source>
</evidence>
<dbReference type="PANTHER" id="PTHR43124">
    <property type="entry name" value="PURINE EFFLUX PUMP PBUE"/>
    <property type="match status" value="1"/>
</dbReference>
<keyword evidence="4 6" id="KW-1133">Transmembrane helix</keyword>
<reference evidence="8 9" key="1">
    <citation type="submission" date="2024-02" db="EMBL/GenBank/DDBJ databases">
        <title>First report Erwinia aphidicola in onion in Chile.</title>
        <authorList>
            <person name="Valenzuela M."/>
            <person name="Pena M."/>
            <person name="Dutta B."/>
        </authorList>
    </citation>
    <scope>NUCLEOTIDE SEQUENCE [LARGE SCALE GENOMIC DNA]</scope>
    <source>
        <strain evidence="8 9">QCJ3A</strain>
    </source>
</reference>
<feature type="transmembrane region" description="Helical" evidence="6">
    <location>
        <begin position="77"/>
        <end position="96"/>
    </location>
</feature>
<dbReference type="PROSITE" id="PS50850">
    <property type="entry name" value="MFS"/>
    <property type="match status" value="1"/>
</dbReference>
<feature type="transmembrane region" description="Helical" evidence="6">
    <location>
        <begin position="207"/>
        <end position="229"/>
    </location>
</feature>
<keyword evidence="9" id="KW-1185">Reference proteome</keyword>
<keyword evidence="5 6" id="KW-0472">Membrane</keyword>
<evidence type="ECO:0000313" key="8">
    <source>
        <dbReference type="EMBL" id="MEI2682524.1"/>
    </source>
</evidence>
<feature type="transmembrane region" description="Helical" evidence="6">
    <location>
        <begin position="12"/>
        <end position="35"/>
    </location>
</feature>
<dbReference type="Pfam" id="PF07690">
    <property type="entry name" value="MFS_1"/>
    <property type="match status" value="1"/>
</dbReference>
<dbReference type="InterPro" id="IPR050189">
    <property type="entry name" value="MFS_Efflux_Transporters"/>
</dbReference>
<dbReference type="Gene3D" id="1.20.1250.20">
    <property type="entry name" value="MFS general substrate transporter like domains"/>
    <property type="match status" value="2"/>
</dbReference>
<dbReference type="RefSeq" id="WP_048918506.1">
    <property type="nucleotide sequence ID" value="NZ_JBANEI010000008.1"/>
</dbReference>
<proteinExistence type="predicted"/>
<sequence length="391" mass="41028">MSATSTSLPAAVYTLGFGVFAMVTSEFQVAAMMNIMTADLHISLPMAGYLITVYALAMALGGPLLTLLLLKQPPRRGLFILLGLFITSQALGAIASNYPLLMAARIMTGAVAGAFIGCAVSTGVRLVKPELISRAITVVLGGLMIGTVIGLPLASFIGNLAGWRVSFWSVVGITLLALWLTRLTLPKSLQAEDISLGDELRALKNPLLWRTYSTSMMIIGATFAGFSYFTPILSNETGFSAGSITWLLVIYGAATVLGNAVVGRLAQRFALPVIICGLLCLMLFMTLFALYIAQPVIAVAAVVGVGLTGVTMNPAMVTRVMGAAGNRQLVNTLHASMITLGLMLGSLLGGLGIEYGFGLSAPLWIGVGMAFCGLLTLIPDARSPQQETCRN</sequence>
<dbReference type="SUPFAM" id="SSF103473">
    <property type="entry name" value="MFS general substrate transporter"/>
    <property type="match status" value="1"/>
</dbReference>
<evidence type="ECO:0000256" key="2">
    <source>
        <dbReference type="ARBA" id="ARBA00022475"/>
    </source>
</evidence>
<evidence type="ECO:0000256" key="1">
    <source>
        <dbReference type="ARBA" id="ARBA00004651"/>
    </source>
</evidence>
<dbReference type="InterPro" id="IPR011701">
    <property type="entry name" value="MFS"/>
</dbReference>
<dbReference type="PANTHER" id="PTHR43124:SF8">
    <property type="entry name" value="INNER MEMBRANE TRANSPORT PROTEIN YDHP"/>
    <property type="match status" value="1"/>
</dbReference>
<evidence type="ECO:0000256" key="5">
    <source>
        <dbReference type="ARBA" id="ARBA00023136"/>
    </source>
</evidence>
<feature type="transmembrane region" description="Helical" evidence="6">
    <location>
        <begin position="47"/>
        <end position="70"/>
    </location>
</feature>
<feature type="transmembrane region" description="Helical" evidence="6">
    <location>
        <begin position="241"/>
        <end position="262"/>
    </location>
</feature>
<feature type="transmembrane region" description="Helical" evidence="6">
    <location>
        <begin position="102"/>
        <end position="124"/>
    </location>
</feature>
<evidence type="ECO:0000259" key="7">
    <source>
        <dbReference type="PROSITE" id="PS50850"/>
    </source>
</evidence>
<evidence type="ECO:0000256" key="6">
    <source>
        <dbReference type="SAM" id="Phobius"/>
    </source>
</evidence>
<evidence type="ECO:0000256" key="3">
    <source>
        <dbReference type="ARBA" id="ARBA00022692"/>
    </source>
</evidence>
<feature type="transmembrane region" description="Helical" evidence="6">
    <location>
        <begin position="136"/>
        <end position="157"/>
    </location>
</feature>
<protein>
    <submittedName>
        <fullName evidence="8">MFS transporter</fullName>
    </submittedName>
</protein>
<evidence type="ECO:0000313" key="9">
    <source>
        <dbReference type="Proteomes" id="UP001306592"/>
    </source>
</evidence>
<accession>A0ABU8DIZ9</accession>
<dbReference type="Proteomes" id="UP001306592">
    <property type="component" value="Unassembled WGS sequence"/>
</dbReference>
<dbReference type="InterPro" id="IPR036259">
    <property type="entry name" value="MFS_trans_sf"/>
</dbReference>
<comment type="caution">
    <text evidence="8">The sequence shown here is derived from an EMBL/GenBank/DDBJ whole genome shotgun (WGS) entry which is preliminary data.</text>
</comment>
<feature type="transmembrane region" description="Helical" evidence="6">
    <location>
        <begin position="329"/>
        <end position="353"/>
    </location>
</feature>